<dbReference type="Gene3D" id="1.20.1410.10">
    <property type="entry name" value="I/LWEQ domain"/>
    <property type="match status" value="1"/>
</dbReference>
<evidence type="ECO:0000313" key="14">
    <source>
        <dbReference type="RefSeq" id="XP_022241571.1"/>
    </source>
</evidence>
<proteinExistence type="inferred from homology"/>
<evidence type="ECO:0000256" key="12">
    <source>
        <dbReference type="SAM" id="Phobius"/>
    </source>
</evidence>
<evidence type="ECO:0000256" key="4">
    <source>
        <dbReference type="ARBA" id="ARBA00011024"/>
    </source>
</evidence>
<comment type="similarity">
    <text evidence="4">Belongs to the TMEM98 family.</text>
</comment>
<evidence type="ECO:0000256" key="8">
    <source>
        <dbReference type="ARBA" id="ARBA00022692"/>
    </source>
</evidence>
<evidence type="ECO:0000256" key="10">
    <source>
        <dbReference type="ARBA" id="ARBA00022989"/>
    </source>
</evidence>
<evidence type="ECO:0000256" key="7">
    <source>
        <dbReference type="ARBA" id="ARBA00022525"/>
    </source>
</evidence>
<dbReference type="Proteomes" id="UP000694941">
    <property type="component" value="Unplaced"/>
</dbReference>
<keyword evidence="13" id="KW-1185">Reference proteome</keyword>
<comment type="subcellular location">
    <subcellularLocation>
        <location evidence="1">Cell membrane</location>
        <topology evidence="1">Single-pass type II membrane protein</topology>
    </subcellularLocation>
    <subcellularLocation>
        <location evidence="3">Endoplasmic reticulum membrane</location>
        <topology evidence="3">Single-pass type II membrane protein</topology>
    </subcellularLocation>
    <subcellularLocation>
        <location evidence="2">Secreted</location>
        <location evidence="2">Extracellular exosome</location>
    </subcellularLocation>
</comment>
<keyword evidence="7" id="KW-0964">Secreted</keyword>
<evidence type="ECO:0000256" key="1">
    <source>
        <dbReference type="ARBA" id="ARBA00004401"/>
    </source>
</evidence>
<reference evidence="14" key="1">
    <citation type="submission" date="2025-08" db="UniProtKB">
        <authorList>
            <consortium name="RefSeq"/>
        </authorList>
    </citation>
    <scope>IDENTIFICATION</scope>
    <source>
        <tissue evidence="14">Muscle</tissue>
    </source>
</reference>
<evidence type="ECO:0000256" key="6">
    <source>
        <dbReference type="ARBA" id="ARBA00022475"/>
    </source>
</evidence>
<protein>
    <recommendedName>
        <fullName evidence="5">Transmembrane protein 98</fullName>
    </recommendedName>
</protein>
<keyword evidence="11 12" id="KW-0472">Membrane</keyword>
<dbReference type="InterPro" id="IPR029668">
    <property type="entry name" value="TMEM98"/>
</dbReference>
<keyword evidence="8 12" id="KW-0812">Transmembrane</keyword>
<evidence type="ECO:0000256" key="11">
    <source>
        <dbReference type="ARBA" id="ARBA00023136"/>
    </source>
</evidence>
<sequence>MSCKNNEYSKFRMEDNRCMCIIIKLYILILTISSDVKYLSHHYLIVIPQIFLVINSRRVKFKPDIHLINTDNSTNVDLDDVRLHPNIERIIADEQWVDDATGIVPHCLAILKKCHNLTERLVAMTMSSVSHQSQKKLWEIIEVAKMISPRVDDVVRSMYPPLDARLLEARCSSLLLSVSHLALMMRFACHISKSPHWIDEALADMEEHLQVLRDAGYADDTEAQLMNGNIHTGQSGNTNIACSEEASISLQSHLPKPSTTEPV</sequence>
<feature type="transmembrane region" description="Helical" evidence="12">
    <location>
        <begin position="21"/>
        <end position="40"/>
    </location>
</feature>
<gene>
    <name evidence="14" type="primary">LOC106459390</name>
</gene>
<evidence type="ECO:0000256" key="3">
    <source>
        <dbReference type="ARBA" id="ARBA00004648"/>
    </source>
</evidence>
<dbReference type="PANTHER" id="PTHR32510:SF3">
    <property type="entry name" value="TRANSMEMBRANE PROTEIN 98"/>
    <property type="match status" value="1"/>
</dbReference>
<evidence type="ECO:0000256" key="2">
    <source>
        <dbReference type="ARBA" id="ARBA00004550"/>
    </source>
</evidence>
<evidence type="ECO:0000256" key="5">
    <source>
        <dbReference type="ARBA" id="ARBA00014380"/>
    </source>
</evidence>
<dbReference type="GeneID" id="106459390"/>
<organism evidence="13 14">
    <name type="scientific">Limulus polyphemus</name>
    <name type="common">Atlantic horseshoe crab</name>
    <dbReference type="NCBI Taxonomy" id="6850"/>
    <lineage>
        <taxon>Eukaryota</taxon>
        <taxon>Metazoa</taxon>
        <taxon>Ecdysozoa</taxon>
        <taxon>Arthropoda</taxon>
        <taxon>Chelicerata</taxon>
        <taxon>Merostomata</taxon>
        <taxon>Xiphosura</taxon>
        <taxon>Limulidae</taxon>
        <taxon>Limulus</taxon>
    </lineage>
</organism>
<keyword evidence="9" id="KW-0256">Endoplasmic reticulum</keyword>
<keyword evidence="6" id="KW-1003">Cell membrane</keyword>
<evidence type="ECO:0000313" key="13">
    <source>
        <dbReference type="Proteomes" id="UP000694941"/>
    </source>
</evidence>
<dbReference type="RefSeq" id="XP_022241571.1">
    <property type="nucleotide sequence ID" value="XM_022385863.1"/>
</dbReference>
<accession>A0ABM1SD66</accession>
<name>A0ABM1SD66_LIMPO</name>
<evidence type="ECO:0000256" key="9">
    <source>
        <dbReference type="ARBA" id="ARBA00022824"/>
    </source>
</evidence>
<dbReference type="PANTHER" id="PTHR32510">
    <property type="entry name" value="TRANSMEMBRANE PROTEIN 98"/>
    <property type="match status" value="1"/>
</dbReference>
<keyword evidence="10 12" id="KW-1133">Transmembrane helix</keyword>